<reference evidence="7" key="1">
    <citation type="submission" date="2016-10" db="EMBL/GenBank/DDBJ databases">
        <authorList>
            <person name="Varghese N."/>
            <person name="Submissions S."/>
        </authorList>
    </citation>
    <scope>NUCLEOTIDE SEQUENCE [LARGE SCALE GENOMIC DNA]</scope>
    <source>
        <strain evidence="7">Jip14</strain>
    </source>
</reference>
<evidence type="ECO:0000313" key="6">
    <source>
        <dbReference type="EMBL" id="SEL62051.1"/>
    </source>
</evidence>
<keyword evidence="4" id="KW-0812">Transmembrane</keyword>
<evidence type="ECO:0000256" key="2">
    <source>
        <dbReference type="ARBA" id="ARBA00022676"/>
    </source>
</evidence>
<sequence length="377" mass="42060">MATQLINVLLAAFTGIYAILVCYMRVGWSALPFFSKRSIPNIKVSVLIAARNEEANIGRTLSDILAQDFPAELREIIVVDDHSTDNTSAIVRSFADQGVKLLKLNESEPVNSYKKKAISTAIAVASGELIVTTDADCRMGKSWLSTVVNYAAQNSSFLVSAPVVYSEQRNFFEELQTLEFLYLIGLGAAGIGHRRPSTCNGANLAYRRDVFHEMGGFNGIDHLASGDDELFLHKVAAKYPDKIGFCKSRDAIVYTDAKKTLRGFIHQRRRWASKSTHYKNKGLVVLGVAIWLFNSLLLSTGIFALFFNAALWPAFTVAISLKLLVEFFFLYPLGKFAKRTDLLIYLPLLTFLHIVYMTYIGIAGNIGKYQWKGRRVN</sequence>
<evidence type="ECO:0000256" key="3">
    <source>
        <dbReference type="ARBA" id="ARBA00022679"/>
    </source>
</evidence>
<dbReference type="Proteomes" id="UP000198916">
    <property type="component" value="Unassembled WGS sequence"/>
</dbReference>
<dbReference type="SUPFAM" id="SSF53448">
    <property type="entry name" value="Nucleotide-diphospho-sugar transferases"/>
    <property type="match status" value="1"/>
</dbReference>
<keyword evidence="7" id="KW-1185">Reference proteome</keyword>
<feature type="transmembrane region" description="Helical" evidence="4">
    <location>
        <begin position="283"/>
        <end position="306"/>
    </location>
</feature>
<evidence type="ECO:0000313" key="7">
    <source>
        <dbReference type="Proteomes" id="UP000198916"/>
    </source>
</evidence>
<dbReference type="PANTHER" id="PTHR43630:SF1">
    <property type="entry name" value="POLY-BETA-1,6-N-ACETYL-D-GLUCOSAMINE SYNTHASE"/>
    <property type="match status" value="1"/>
</dbReference>
<feature type="transmembrane region" description="Helical" evidence="4">
    <location>
        <begin position="312"/>
        <end position="331"/>
    </location>
</feature>
<comment type="similarity">
    <text evidence="1">Belongs to the glycosyltransferase 2 family.</text>
</comment>
<dbReference type="InterPro" id="IPR029044">
    <property type="entry name" value="Nucleotide-diphossugar_trans"/>
</dbReference>
<dbReference type="PANTHER" id="PTHR43630">
    <property type="entry name" value="POLY-BETA-1,6-N-ACETYL-D-GLUCOSAMINE SYNTHASE"/>
    <property type="match status" value="1"/>
</dbReference>
<keyword evidence="3 6" id="KW-0808">Transferase</keyword>
<accession>A0A1H7RP84</accession>
<gene>
    <name evidence="6" type="ORF">SAMN05421740_107228</name>
</gene>
<feature type="transmembrane region" description="Helical" evidence="4">
    <location>
        <begin position="343"/>
        <end position="362"/>
    </location>
</feature>
<evidence type="ECO:0000259" key="5">
    <source>
        <dbReference type="Pfam" id="PF00535"/>
    </source>
</evidence>
<evidence type="ECO:0000256" key="4">
    <source>
        <dbReference type="SAM" id="Phobius"/>
    </source>
</evidence>
<feature type="domain" description="Glycosyltransferase 2-like" evidence="5">
    <location>
        <begin position="45"/>
        <end position="214"/>
    </location>
</feature>
<dbReference type="STRING" id="332977.SAMN05421740_107228"/>
<dbReference type="InterPro" id="IPR001173">
    <property type="entry name" value="Glyco_trans_2-like"/>
</dbReference>
<protein>
    <submittedName>
        <fullName evidence="6">Glycosyltransferase, catalytic subunit of cellulose synthase and poly-beta-1,6-N-acetylglucosamine synthase</fullName>
    </submittedName>
</protein>
<keyword evidence="4" id="KW-1133">Transmembrane helix</keyword>
<dbReference type="EMBL" id="FNZR01000007">
    <property type="protein sequence ID" value="SEL62051.1"/>
    <property type="molecule type" value="Genomic_DNA"/>
</dbReference>
<keyword evidence="2" id="KW-0328">Glycosyltransferase</keyword>
<proteinExistence type="inferred from homology"/>
<evidence type="ECO:0000256" key="1">
    <source>
        <dbReference type="ARBA" id="ARBA00006739"/>
    </source>
</evidence>
<name>A0A1H7RP84_9SPHI</name>
<dbReference type="Pfam" id="PF00535">
    <property type="entry name" value="Glycos_transf_2"/>
    <property type="match status" value="1"/>
</dbReference>
<keyword evidence="4" id="KW-0472">Membrane</keyword>
<dbReference type="AlphaFoldDB" id="A0A1H7RP84"/>
<organism evidence="6 7">
    <name type="scientific">Parapedobacter koreensis</name>
    <dbReference type="NCBI Taxonomy" id="332977"/>
    <lineage>
        <taxon>Bacteria</taxon>
        <taxon>Pseudomonadati</taxon>
        <taxon>Bacteroidota</taxon>
        <taxon>Sphingobacteriia</taxon>
        <taxon>Sphingobacteriales</taxon>
        <taxon>Sphingobacteriaceae</taxon>
        <taxon>Parapedobacter</taxon>
    </lineage>
</organism>
<dbReference type="CDD" id="cd04192">
    <property type="entry name" value="GT_2_like_e"/>
    <property type="match status" value="1"/>
</dbReference>
<feature type="transmembrane region" description="Helical" evidence="4">
    <location>
        <begin position="6"/>
        <end position="28"/>
    </location>
</feature>
<dbReference type="Gene3D" id="3.90.550.10">
    <property type="entry name" value="Spore Coat Polysaccharide Biosynthesis Protein SpsA, Chain A"/>
    <property type="match status" value="1"/>
</dbReference>
<dbReference type="GO" id="GO:0016757">
    <property type="term" value="F:glycosyltransferase activity"/>
    <property type="evidence" value="ECO:0007669"/>
    <property type="project" value="UniProtKB-KW"/>
</dbReference>